<gene>
    <name evidence="1" type="ORF">DILT_LOCUS18211</name>
</gene>
<evidence type="ECO:0008006" key="3">
    <source>
        <dbReference type="Google" id="ProtNLM"/>
    </source>
</evidence>
<protein>
    <recommendedName>
        <fullName evidence="3">UVR domain-containing protein</fullName>
    </recommendedName>
</protein>
<dbReference type="Gene3D" id="4.10.860.10">
    <property type="entry name" value="UVR domain"/>
    <property type="match status" value="1"/>
</dbReference>
<evidence type="ECO:0000313" key="1">
    <source>
        <dbReference type="EMBL" id="VDN40323.1"/>
    </source>
</evidence>
<evidence type="ECO:0000313" key="2">
    <source>
        <dbReference type="Proteomes" id="UP000281553"/>
    </source>
</evidence>
<dbReference type="EMBL" id="UYRU01098292">
    <property type="protein sequence ID" value="VDN40323.1"/>
    <property type="molecule type" value="Genomic_DNA"/>
</dbReference>
<dbReference type="AlphaFoldDB" id="A0A3P7NST0"/>
<organism evidence="1 2">
    <name type="scientific">Dibothriocephalus latus</name>
    <name type="common">Fish tapeworm</name>
    <name type="synonym">Diphyllobothrium latum</name>
    <dbReference type="NCBI Taxonomy" id="60516"/>
    <lineage>
        <taxon>Eukaryota</taxon>
        <taxon>Metazoa</taxon>
        <taxon>Spiralia</taxon>
        <taxon>Lophotrochozoa</taxon>
        <taxon>Platyhelminthes</taxon>
        <taxon>Cestoda</taxon>
        <taxon>Eucestoda</taxon>
        <taxon>Diphyllobothriidea</taxon>
        <taxon>Diphyllobothriidae</taxon>
        <taxon>Dibothriocephalus</taxon>
    </lineage>
</organism>
<dbReference type="Proteomes" id="UP000281553">
    <property type="component" value="Unassembled WGS sequence"/>
</dbReference>
<sequence>MQISELNAAILASIDTGDYERAATLREQCVRLEEERTALLQQISG</sequence>
<keyword evidence="2" id="KW-1185">Reference proteome</keyword>
<dbReference type="OrthoDB" id="27187at2759"/>
<proteinExistence type="predicted"/>
<name>A0A3P7NST0_DIBLA</name>
<reference evidence="1 2" key="1">
    <citation type="submission" date="2018-11" db="EMBL/GenBank/DDBJ databases">
        <authorList>
            <consortium name="Pathogen Informatics"/>
        </authorList>
    </citation>
    <scope>NUCLEOTIDE SEQUENCE [LARGE SCALE GENOMIC DNA]</scope>
</reference>
<accession>A0A3P7NST0</accession>